<dbReference type="Pfam" id="PF16215">
    <property type="entry name" value="DUF4876"/>
    <property type="match status" value="1"/>
</dbReference>
<organism evidence="1 2">
    <name type="scientific">Sinomicrobium oceani</name>
    <dbReference type="NCBI Taxonomy" id="1150368"/>
    <lineage>
        <taxon>Bacteria</taxon>
        <taxon>Pseudomonadati</taxon>
        <taxon>Bacteroidota</taxon>
        <taxon>Flavobacteriia</taxon>
        <taxon>Flavobacteriales</taxon>
        <taxon>Flavobacteriaceae</taxon>
        <taxon>Sinomicrobium</taxon>
    </lineage>
</organism>
<protein>
    <recommendedName>
        <fullName evidence="3">DUF4876 domain-containing protein</fullName>
    </recommendedName>
</protein>
<dbReference type="OrthoDB" id="1409865at2"/>
<dbReference type="InterPro" id="IPR032627">
    <property type="entry name" value="DUF4876"/>
</dbReference>
<evidence type="ECO:0008006" key="3">
    <source>
        <dbReference type="Google" id="ProtNLM"/>
    </source>
</evidence>
<dbReference type="Proteomes" id="UP000182248">
    <property type="component" value="Unassembled WGS sequence"/>
</dbReference>
<proteinExistence type="predicted"/>
<reference evidence="1 2" key="1">
    <citation type="submission" date="2016-11" db="EMBL/GenBank/DDBJ databases">
        <authorList>
            <person name="Jaros S."/>
            <person name="Januszkiewicz K."/>
            <person name="Wedrychowicz H."/>
        </authorList>
    </citation>
    <scope>NUCLEOTIDE SEQUENCE [LARGE SCALE GENOMIC DNA]</scope>
    <source>
        <strain evidence="1 2">CGMCC 1.12145</strain>
    </source>
</reference>
<dbReference type="RefSeq" id="WP_083564899.1">
    <property type="nucleotide sequence ID" value="NZ_FPJE01000012.1"/>
</dbReference>
<evidence type="ECO:0000313" key="2">
    <source>
        <dbReference type="Proteomes" id="UP000182248"/>
    </source>
</evidence>
<dbReference type="PROSITE" id="PS51257">
    <property type="entry name" value="PROKAR_LIPOPROTEIN"/>
    <property type="match status" value="1"/>
</dbReference>
<dbReference type="STRING" id="1150368.SAMN02927921_02369"/>
<dbReference type="EMBL" id="FPJE01000012">
    <property type="protein sequence ID" value="SFW56686.1"/>
    <property type="molecule type" value="Genomic_DNA"/>
</dbReference>
<name>A0A1K1QBV6_9FLAO</name>
<accession>A0A1K1QBV6</accession>
<sequence length="448" mass="49124">MRKTIMYTLFFSLLLSCSNDDDNFVSVMSYEIRVNYDETYGGEGAAGAKVTFLNLEDGRSYASTTGDSGLATVDIVPGNYNLTASLTMSKEDFETFTGQGVEGDVQFNASLQNIAITAEQNESAVLRLVTGTIGNLLLKQIYYAGSDTKLGAIYRDQFFEIHNNSNDTLYLDGLCFAQLFGSASTPSSLQSYHLPNGQLDWSKSVGQSKGDKSNTDYVYADEVIRIPGTGNEYPLAPGKSAIVAGTAVNHKAPLTIVDDEGEEKVYQVENPDLTVDLSGAPFEVYFRDYLVENGGSFLDSDIDNPNSVNVEVAFKSYSGKDLILDANGRDAFALFYGDDEIISSWDRLTGPDKPIDDIEDKTTRYLQVPVSVLIDAVEVQQSDPARQKPKRLPDVADAGEISVPKGRYSSQSVIRKQARIIGDRVIYQDTNNSSEDFEVLDHPLVEID</sequence>
<evidence type="ECO:0000313" key="1">
    <source>
        <dbReference type="EMBL" id="SFW56686.1"/>
    </source>
</evidence>
<dbReference type="AlphaFoldDB" id="A0A1K1QBV6"/>
<gene>
    <name evidence="1" type="ORF">SAMN02927921_02369</name>
</gene>
<keyword evidence="2" id="KW-1185">Reference proteome</keyword>